<name>A0ACB5TCM2_AMBMO</name>
<sequence>MFYPGKNIKSQLPLTLRSLDVDLWKSRYFSSFSDFWTLYISPLERLQHLKLDGILPPDQFDFTQLQIPVSLLTIELLMSGELHKSDIVFDQLPSSLIYFKIDYGTTTDHPPAVIDVANVQGKTLDELKSVFILIPEKRFTWIT</sequence>
<keyword evidence="2" id="KW-1185">Reference proteome</keyword>
<dbReference type="EMBL" id="BSXS01006681">
    <property type="protein sequence ID" value="GME85894.1"/>
    <property type="molecule type" value="Genomic_DNA"/>
</dbReference>
<protein>
    <submittedName>
        <fullName evidence="1">Unnamed protein product</fullName>
    </submittedName>
</protein>
<organism evidence="1 2">
    <name type="scientific">Ambrosiozyma monospora</name>
    <name type="common">Yeast</name>
    <name type="synonym">Endomycopsis monosporus</name>
    <dbReference type="NCBI Taxonomy" id="43982"/>
    <lineage>
        <taxon>Eukaryota</taxon>
        <taxon>Fungi</taxon>
        <taxon>Dikarya</taxon>
        <taxon>Ascomycota</taxon>
        <taxon>Saccharomycotina</taxon>
        <taxon>Pichiomycetes</taxon>
        <taxon>Pichiales</taxon>
        <taxon>Pichiaceae</taxon>
        <taxon>Ambrosiozyma</taxon>
    </lineage>
</organism>
<proteinExistence type="predicted"/>
<reference evidence="1" key="1">
    <citation type="submission" date="2023-04" db="EMBL/GenBank/DDBJ databases">
        <title>Ambrosiozyma monospora NBRC 10751.</title>
        <authorList>
            <person name="Ichikawa N."/>
            <person name="Sato H."/>
            <person name="Tonouchi N."/>
        </authorList>
    </citation>
    <scope>NUCLEOTIDE SEQUENCE</scope>
    <source>
        <strain evidence="1">NBRC 10751</strain>
    </source>
</reference>
<evidence type="ECO:0000313" key="1">
    <source>
        <dbReference type="EMBL" id="GME85894.1"/>
    </source>
</evidence>
<evidence type="ECO:0000313" key="2">
    <source>
        <dbReference type="Proteomes" id="UP001165064"/>
    </source>
</evidence>
<dbReference type="Proteomes" id="UP001165064">
    <property type="component" value="Unassembled WGS sequence"/>
</dbReference>
<comment type="caution">
    <text evidence="1">The sequence shown here is derived from an EMBL/GenBank/DDBJ whole genome shotgun (WGS) entry which is preliminary data.</text>
</comment>
<gene>
    <name evidence="1" type="ORF">Amon02_000780100</name>
</gene>
<accession>A0ACB5TCM2</accession>